<dbReference type="OrthoDB" id="2735536at2759"/>
<keyword evidence="5" id="KW-1185">Reference proteome</keyword>
<dbReference type="EMBL" id="KI393888">
    <property type="protein sequence ID" value="ERN06619.1"/>
    <property type="molecule type" value="Genomic_DNA"/>
</dbReference>
<proteinExistence type="inferred from homology"/>
<dbReference type="OMA" id="WSNEEFC"/>
<dbReference type="Pfam" id="PF01073">
    <property type="entry name" value="3Beta_HSD"/>
    <property type="match status" value="1"/>
</dbReference>
<sequence length="340" mass="37819">MRTPQVAPIQLHPTIPISYYNTPVYLCSPKWPEKSNSRLFLPQSGNEKHVCVTGGGSFSLILVKELLSRGYTVRLTVHSEGEMETMEKIEDLWSVEKLSAKMSDIESLCDAFQGCGAVFHTSSFIDPHGLSGYTERMASLESKGAENVIKACAKARVNKCILTSSLLACIWQSPTTATTTTTTTIDESFWSDEALCRENKLWLALGKTTAEQKAWRLAEERKVKMVSILPGLIPPVSLHSNLATSVAYLKGGRHMLERGLLATIEVTKVAKAHVHIYEKMDYKAKGRFLCFDKVINQNEDILDLEKKFGMCGQLLGGTLPCEYYHPILTNSKLLQLIPSM</sequence>
<dbReference type="InterPro" id="IPR036291">
    <property type="entry name" value="NAD(P)-bd_dom_sf"/>
</dbReference>
<name>W1PFZ3_AMBTC</name>
<dbReference type="KEGG" id="atr:18434818"/>
<evidence type="ECO:0000259" key="3">
    <source>
        <dbReference type="Pfam" id="PF01073"/>
    </source>
</evidence>
<dbReference type="PANTHER" id="PTHR10366">
    <property type="entry name" value="NAD DEPENDENT EPIMERASE/DEHYDRATASE"/>
    <property type="match status" value="1"/>
</dbReference>
<feature type="domain" description="3-beta hydroxysteroid dehydrogenase/isomerase" evidence="3">
    <location>
        <begin position="52"/>
        <end position="166"/>
    </location>
</feature>
<evidence type="ECO:0000256" key="1">
    <source>
        <dbReference type="ARBA" id="ARBA00023002"/>
    </source>
</evidence>
<reference evidence="5" key="1">
    <citation type="journal article" date="2013" name="Science">
        <title>The Amborella genome and the evolution of flowering plants.</title>
        <authorList>
            <consortium name="Amborella Genome Project"/>
        </authorList>
    </citation>
    <scope>NUCLEOTIDE SEQUENCE [LARGE SCALE GENOMIC DNA]</scope>
</reference>
<dbReference type="InterPro" id="IPR002225">
    <property type="entry name" value="3Beta_OHSteriod_DH/Estase"/>
</dbReference>
<comment type="similarity">
    <text evidence="2">Belongs to the 3-beta-HSD family.</text>
</comment>
<accession>W1PFZ3</accession>
<dbReference type="Proteomes" id="UP000017836">
    <property type="component" value="Unassembled WGS sequence"/>
</dbReference>
<dbReference type="eggNOG" id="KOG1502">
    <property type="taxonomic scope" value="Eukaryota"/>
</dbReference>
<dbReference type="AlphaFoldDB" id="W1PFZ3"/>
<dbReference type="GO" id="GO:0016616">
    <property type="term" value="F:oxidoreductase activity, acting on the CH-OH group of donors, NAD or NADP as acceptor"/>
    <property type="evidence" value="ECO:0000318"/>
    <property type="project" value="GO_Central"/>
</dbReference>
<keyword evidence="1 2" id="KW-0560">Oxidoreductase</keyword>
<dbReference type="HOGENOM" id="CLU_007383_9_1_1"/>
<dbReference type="SUPFAM" id="SSF51735">
    <property type="entry name" value="NAD(P)-binding Rossmann-fold domains"/>
    <property type="match status" value="1"/>
</dbReference>
<dbReference type="GO" id="GO:0006694">
    <property type="term" value="P:steroid biosynthetic process"/>
    <property type="evidence" value="ECO:0007669"/>
    <property type="project" value="InterPro"/>
</dbReference>
<dbReference type="PANTHER" id="PTHR10366:SF589">
    <property type="entry name" value="CINNAMOYL-COA REDUCTASE-LIKE SNL6"/>
    <property type="match status" value="1"/>
</dbReference>
<organism evidence="4 5">
    <name type="scientific">Amborella trichopoda</name>
    <dbReference type="NCBI Taxonomy" id="13333"/>
    <lineage>
        <taxon>Eukaryota</taxon>
        <taxon>Viridiplantae</taxon>
        <taxon>Streptophyta</taxon>
        <taxon>Embryophyta</taxon>
        <taxon>Tracheophyta</taxon>
        <taxon>Spermatophyta</taxon>
        <taxon>Magnoliopsida</taxon>
        <taxon>Amborellales</taxon>
        <taxon>Amborellaceae</taxon>
        <taxon>Amborella</taxon>
    </lineage>
</organism>
<dbReference type="Gene3D" id="3.40.50.720">
    <property type="entry name" value="NAD(P)-binding Rossmann-like Domain"/>
    <property type="match status" value="1"/>
</dbReference>
<evidence type="ECO:0000313" key="5">
    <source>
        <dbReference type="Proteomes" id="UP000017836"/>
    </source>
</evidence>
<dbReference type="STRING" id="13333.W1PFZ3"/>
<gene>
    <name evidence="4" type="ORF">AMTR_s00058p00164240</name>
</gene>
<evidence type="ECO:0000256" key="2">
    <source>
        <dbReference type="RuleBase" id="RU004475"/>
    </source>
</evidence>
<dbReference type="Gramene" id="ERN06619">
    <property type="protein sequence ID" value="ERN06619"/>
    <property type="gene ID" value="AMTR_s00058p00164240"/>
</dbReference>
<protein>
    <recommendedName>
        <fullName evidence="3">3-beta hydroxysteroid dehydrogenase/isomerase domain-containing protein</fullName>
    </recommendedName>
</protein>
<evidence type="ECO:0000313" key="4">
    <source>
        <dbReference type="EMBL" id="ERN06619.1"/>
    </source>
</evidence>
<dbReference type="InterPro" id="IPR050425">
    <property type="entry name" value="NAD(P)_dehydrat-like"/>
</dbReference>